<evidence type="ECO:0000313" key="4">
    <source>
        <dbReference type="Proteomes" id="UP000660668"/>
    </source>
</evidence>
<accession>A0A930YJU5</accession>
<feature type="transmembrane region" description="Helical" evidence="2">
    <location>
        <begin position="56"/>
        <end position="77"/>
    </location>
</feature>
<dbReference type="AlphaFoldDB" id="A0A930YJU5"/>
<comment type="caution">
    <text evidence="3">The sequence shown here is derived from an EMBL/GenBank/DDBJ whole genome shotgun (WGS) entry which is preliminary data.</text>
</comment>
<feature type="compositionally biased region" description="Basic and acidic residues" evidence="1">
    <location>
        <begin position="1"/>
        <end position="11"/>
    </location>
</feature>
<evidence type="ECO:0000256" key="1">
    <source>
        <dbReference type="SAM" id="MobiDB-lite"/>
    </source>
</evidence>
<feature type="region of interest" description="Disordered" evidence="1">
    <location>
        <begin position="1"/>
        <end position="52"/>
    </location>
</feature>
<dbReference type="RefSeq" id="WP_194697838.1">
    <property type="nucleotide sequence ID" value="NZ_JADKPO010000030.1"/>
</dbReference>
<feature type="compositionally biased region" description="Basic and acidic residues" evidence="1">
    <location>
        <begin position="23"/>
        <end position="32"/>
    </location>
</feature>
<keyword evidence="2" id="KW-0812">Transmembrane</keyword>
<protein>
    <submittedName>
        <fullName evidence="3">Uncharacterized protein</fullName>
    </submittedName>
</protein>
<keyword evidence="4" id="KW-1185">Reference proteome</keyword>
<keyword evidence="2" id="KW-1133">Transmembrane helix</keyword>
<organism evidence="3 4">
    <name type="scientific">Nocardioides agariphilus</name>
    <dbReference type="NCBI Taxonomy" id="433664"/>
    <lineage>
        <taxon>Bacteria</taxon>
        <taxon>Bacillati</taxon>
        <taxon>Actinomycetota</taxon>
        <taxon>Actinomycetes</taxon>
        <taxon>Propionibacteriales</taxon>
        <taxon>Nocardioidaceae</taxon>
        <taxon>Nocardioides</taxon>
    </lineage>
</organism>
<keyword evidence="2" id="KW-0472">Membrane</keyword>
<dbReference type="Proteomes" id="UP000660668">
    <property type="component" value="Unassembled WGS sequence"/>
</dbReference>
<reference evidence="3" key="1">
    <citation type="submission" date="2020-11" db="EMBL/GenBank/DDBJ databases">
        <title>Nocardioides cynanchi sp. nov., isolated from soil of rhizosphere of Cynanchum wilfordii.</title>
        <authorList>
            <person name="Lee J.-S."/>
            <person name="Suh M.K."/>
            <person name="Kim J.-S."/>
        </authorList>
    </citation>
    <scope>NUCLEOTIDE SEQUENCE</scope>
    <source>
        <strain evidence="3">KCTC 19276</strain>
    </source>
</reference>
<gene>
    <name evidence="3" type="ORF">ISU10_18135</name>
</gene>
<evidence type="ECO:0000256" key="2">
    <source>
        <dbReference type="SAM" id="Phobius"/>
    </source>
</evidence>
<proteinExistence type="predicted"/>
<evidence type="ECO:0000313" key="3">
    <source>
        <dbReference type="EMBL" id="MBF4769692.1"/>
    </source>
</evidence>
<name>A0A930YJU5_9ACTN</name>
<sequence length="210" mass="22323">MNDDQLRELMSSRDPAASLPPARPERVARLLEDTMSPDVQTPADQRQEADPRRRTPLTWVLAAAAVLVIAGVGFFALNGGEGRQPTATPPSSEAPRTVLHLTAPPPTQGRCAMVTARLLGNQDSAFDGTVTAIDGRSVTLEVSHWYRGGDQDLVVVEAPDPEMQALIQSVTFDQGGRYLVSATDGIVTVCGFSAAYSDDLAAIYAEAFGA</sequence>
<dbReference type="EMBL" id="JADKPO010000030">
    <property type="protein sequence ID" value="MBF4769692.1"/>
    <property type="molecule type" value="Genomic_DNA"/>
</dbReference>